<organism evidence="12 13">
    <name type="scientific">Gemmobacter denitrificans</name>
    <dbReference type="NCBI Taxonomy" id="3123040"/>
    <lineage>
        <taxon>Bacteria</taxon>
        <taxon>Pseudomonadati</taxon>
        <taxon>Pseudomonadota</taxon>
        <taxon>Alphaproteobacteria</taxon>
        <taxon>Rhodobacterales</taxon>
        <taxon>Paracoccaceae</taxon>
        <taxon>Gemmobacter</taxon>
    </lineage>
</organism>
<comment type="caution">
    <text evidence="12">The sequence shown here is derived from an EMBL/GenBank/DDBJ whole genome shotgun (WGS) entry which is preliminary data.</text>
</comment>
<dbReference type="Proteomes" id="UP001431963">
    <property type="component" value="Unassembled WGS sequence"/>
</dbReference>
<dbReference type="SMART" id="SM00729">
    <property type="entry name" value="Elp3"/>
    <property type="match status" value="1"/>
</dbReference>
<dbReference type="Pfam" id="PF06969">
    <property type="entry name" value="HemN_C"/>
    <property type="match status" value="1"/>
</dbReference>
<dbReference type="RefSeq" id="WP_335424188.1">
    <property type="nucleotide sequence ID" value="NZ_JBALHR010000009.1"/>
</dbReference>
<keyword evidence="13" id="KW-1185">Reference proteome</keyword>
<keyword evidence="6 10" id="KW-0479">Metal-binding</keyword>
<comment type="subcellular location">
    <subcellularLocation>
        <location evidence="10">Cytoplasm</location>
    </subcellularLocation>
</comment>
<dbReference type="SFLD" id="SFLDF00562">
    <property type="entry name" value="HemN-like__clustered_with_heat"/>
    <property type="match status" value="1"/>
</dbReference>
<dbReference type="InterPro" id="IPR004559">
    <property type="entry name" value="HemW-like"/>
</dbReference>
<keyword evidence="9 10" id="KW-0143">Chaperone</keyword>
<feature type="domain" description="Radical SAM core" evidence="11">
    <location>
        <begin position="10"/>
        <end position="246"/>
    </location>
</feature>
<dbReference type="InterPro" id="IPR010723">
    <property type="entry name" value="HemN_C"/>
</dbReference>
<dbReference type="InterPro" id="IPR013785">
    <property type="entry name" value="Aldolase_TIM"/>
</dbReference>
<comment type="cofactor">
    <cofactor evidence="1">
        <name>[4Fe-4S] cluster</name>
        <dbReference type="ChEBI" id="CHEBI:49883"/>
    </cofactor>
</comment>
<dbReference type="SUPFAM" id="SSF102114">
    <property type="entry name" value="Radical SAM enzymes"/>
    <property type="match status" value="1"/>
</dbReference>
<dbReference type="Pfam" id="PF04055">
    <property type="entry name" value="Radical_SAM"/>
    <property type="match status" value="1"/>
</dbReference>
<evidence type="ECO:0000256" key="5">
    <source>
        <dbReference type="ARBA" id="ARBA00022691"/>
    </source>
</evidence>
<dbReference type="SFLD" id="SFLDS00029">
    <property type="entry name" value="Radical_SAM"/>
    <property type="match status" value="1"/>
</dbReference>
<dbReference type="PROSITE" id="PS51918">
    <property type="entry name" value="RADICAL_SAM"/>
    <property type="match status" value="1"/>
</dbReference>
<dbReference type="PANTHER" id="PTHR13932:SF5">
    <property type="entry name" value="RADICAL S-ADENOSYL METHIONINE DOMAIN-CONTAINING PROTEIN 1, MITOCHONDRIAL"/>
    <property type="match status" value="1"/>
</dbReference>
<dbReference type="Gene3D" id="3.20.20.70">
    <property type="entry name" value="Aldolase class I"/>
    <property type="match status" value="1"/>
</dbReference>
<evidence type="ECO:0000256" key="2">
    <source>
        <dbReference type="ARBA" id="ARBA00006100"/>
    </source>
</evidence>
<sequence length="393" mass="43500">MKHPGGRAEDWTEGGFGLYVHWPFCQSKCPYCDFNSHVAARNDQDAWKTAYLTEIARVAHLTQGRRLQTIYFGGGTPSLMEPATVEAIIAAALTSWPGTNDPEITLEANPGSVETARFTAYRSAGVNRVSLGLQALNDSDLRRLGRTHDARQGLRALDIALSVFDRASFDLIYARQDQSLKDWQTELKLAIDLGASHMSLYQLTIEPGTVFNERHQRGQLKGLPDDELAADFYDLTNAMMEDAGLPAYEISNHSRAGQESRHNQIYWQAGDYAGIGPGAHGRLTLQGIRNSTVAERQPDRWLAAALSPAGVKDLDGVLSDEDRAIEYLLMGLRLRDGIDIARLERMMGRKFPAEPLQELVGLGMVSLSENRLQVTKQGRPLLNAVLRKLTEAL</sequence>
<dbReference type="SFLD" id="SFLDF00288">
    <property type="entry name" value="HemN-like__clustered_with_nucl"/>
    <property type="match status" value="1"/>
</dbReference>
<evidence type="ECO:0000256" key="9">
    <source>
        <dbReference type="ARBA" id="ARBA00023186"/>
    </source>
</evidence>
<comment type="function">
    <text evidence="10">Probably acts as a heme chaperone, transferring heme to an unknown acceptor. Binds one molecule of heme per monomer, possibly covalently. Binds 1 [4Fe-4S] cluster. The cluster is coordinated with 3 cysteines and an exchangeable S-adenosyl-L-methionine.</text>
</comment>
<dbReference type="NCBIfam" id="TIGR00539">
    <property type="entry name" value="hemN_rel"/>
    <property type="match status" value="1"/>
</dbReference>
<evidence type="ECO:0000256" key="8">
    <source>
        <dbReference type="ARBA" id="ARBA00023014"/>
    </source>
</evidence>
<keyword evidence="10" id="KW-0004">4Fe-4S</keyword>
<proteinExistence type="inferred from homology"/>
<keyword evidence="7 10" id="KW-0408">Iron</keyword>
<evidence type="ECO:0000256" key="1">
    <source>
        <dbReference type="ARBA" id="ARBA00001966"/>
    </source>
</evidence>
<comment type="similarity">
    <text evidence="2">Belongs to the anaerobic coproporphyrinogen-III oxidase family. HemW subfamily.</text>
</comment>
<name>A0ABU8BX62_9RHOB</name>
<keyword evidence="8 10" id="KW-0411">Iron-sulfur</keyword>
<gene>
    <name evidence="12" type="primary">hemW</name>
    <name evidence="12" type="ORF">V6590_14145</name>
</gene>
<dbReference type="PANTHER" id="PTHR13932">
    <property type="entry name" value="COPROPORPHYRINIGEN III OXIDASE"/>
    <property type="match status" value="1"/>
</dbReference>
<evidence type="ECO:0000313" key="13">
    <source>
        <dbReference type="Proteomes" id="UP001431963"/>
    </source>
</evidence>
<evidence type="ECO:0000256" key="7">
    <source>
        <dbReference type="ARBA" id="ARBA00023004"/>
    </source>
</evidence>
<evidence type="ECO:0000256" key="10">
    <source>
        <dbReference type="RuleBase" id="RU364116"/>
    </source>
</evidence>
<dbReference type="InterPro" id="IPR006638">
    <property type="entry name" value="Elp3/MiaA/NifB-like_rSAM"/>
</dbReference>
<evidence type="ECO:0000256" key="3">
    <source>
        <dbReference type="ARBA" id="ARBA00017228"/>
    </source>
</evidence>
<dbReference type="InterPro" id="IPR034505">
    <property type="entry name" value="Coproporphyrinogen-III_oxidase"/>
</dbReference>
<dbReference type="InterPro" id="IPR007197">
    <property type="entry name" value="rSAM"/>
</dbReference>
<dbReference type="CDD" id="cd01335">
    <property type="entry name" value="Radical_SAM"/>
    <property type="match status" value="1"/>
</dbReference>
<reference evidence="12" key="1">
    <citation type="submission" date="2024-02" db="EMBL/GenBank/DDBJ databases">
        <title>Genome sequences of strain Gemmobacter sp. JM10B15.</title>
        <authorList>
            <person name="Zhang M."/>
        </authorList>
    </citation>
    <scope>NUCLEOTIDE SEQUENCE</scope>
    <source>
        <strain evidence="12">JM10B15</strain>
    </source>
</reference>
<dbReference type="EMBL" id="JBALHR010000009">
    <property type="protein sequence ID" value="MEH7829292.1"/>
    <property type="molecule type" value="Genomic_DNA"/>
</dbReference>
<evidence type="ECO:0000313" key="12">
    <source>
        <dbReference type="EMBL" id="MEH7829292.1"/>
    </source>
</evidence>
<evidence type="ECO:0000259" key="11">
    <source>
        <dbReference type="PROSITE" id="PS51918"/>
    </source>
</evidence>
<keyword evidence="5 10" id="KW-0949">S-adenosyl-L-methionine</keyword>
<keyword evidence="4 10" id="KW-0349">Heme</keyword>
<dbReference type="SFLD" id="SFLDG01065">
    <property type="entry name" value="anaerobic_coproporphyrinogen-I"/>
    <property type="match status" value="1"/>
</dbReference>
<keyword evidence="10" id="KW-0963">Cytoplasm</keyword>
<dbReference type="InterPro" id="IPR058240">
    <property type="entry name" value="rSAM_sf"/>
</dbReference>
<protein>
    <recommendedName>
        <fullName evidence="3 10">Heme chaperone HemW</fullName>
    </recommendedName>
</protein>
<evidence type="ECO:0000256" key="4">
    <source>
        <dbReference type="ARBA" id="ARBA00022617"/>
    </source>
</evidence>
<accession>A0ABU8BX62</accession>
<evidence type="ECO:0000256" key="6">
    <source>
        <dbReference type="ARBA" id="ARBA00022723"/>
    </source>
</evidence>